<dbReference type="AlphaFoldDB" id="A0AA90TWH6"/>
<evidence type="ECO:0000259" key="2">
    <source>
        <dbReference type="Pfam" id="PF00589"/>
    </source>
</evidence>
<dbReference type="Proteomes" id="UP001178888">
    <property type="component" value="Unassembled WGS sequence"/>
</dbReference>
<dbReference type="SUPFAM" id="SSF56349">
    <property type="entry name" value="DNA breaking-rejoining enzymes"/>
    <property type="match status" value="1"/>
</dbReference>
<gene>
    <name evidence="3" type="ORF">RCG21_31490</name>
</gene>
<keyword evidence="4" id="KW-1185">Reference proteome</keyword>
<evidence type="ECO:0000256" key="1">
    <source>
        <dbReference type="ARBA" id="ARBA00023172"/>
    </source>
</evidence>
<dbReference type="Pfam" id="PF00589">
    <property type="entry name" value="Phage_integrase"/>
    <property type="match status" value="1"/>
</dbReference>
<dbReference type="EMBL" id="JAVGVR010000002">
    <property type="protein sequence ID" value="MDQ6600750.1"/>
    <property type="molecule type" value="Genomic_DNA"/>
</dbReference>
<feature type="domain" description="Tyr recombinase" evidence="2">
    <location>
        <begin position="6"/>
        <end position="48"/>
    </location>
</feature>
<reference evidence="3" key="1">
    <citation type="submission" date="2023-08" db="EMBL/GenBank/DDBJ databases">
        <title>Nitrogen cycling bacteria in agricultural field soils.</title>
        <authorList>
            <person name="Jang J."/>
        </authorList>
    </citation>
    <scope>NUCLEOTIDE SEQUENCE</scope>
    <source>
        <strain evidence="3">PS3-36</strain>
    </source>
</reference>
<dbReference type="Gene3D" id="1.10.443.10">
    <property type="entry name" value="Intergrase catalytic core"/>
    <property type="match status" value="1"/>
</dbReference>
<proteinExistence type="predicted"/>
<dbReference type="InterPro" id="IPR013762">
    <property type="entry name" value="Integrase-like_cat_sf"/>
</dbReference>
<keyword evidence="1" id="KW-0233">DNA recombination</keyword>
<evidence type="ECO:0000313" key="3">
    <source>
        <dbReference type="EMBL" id="MDQ6600750.1"/>
    </source>
</evidence>
<name>A0AA90TWH6_9BACI</name>
<sequence length="56" mass="6064">MIGSIGCHSLRKTFGYQLHKKGVDITPIMAIFGHSSPEITLAYIGITDEEISDASL</sequence>
<dbReference type="InterPro" id="IPR011010">
    <property type="entry name" value="DNA_brk_join_enz"/>
</dbReference>
<dbReference type="GO" id="GO:0006310">
    <property type="term" value="P:DNA recombination"/>
    <property type="evidence" value="ECO:0007669"/>
    <property type="project" value="UniProtKB-KW"/>
</dbReference>
<protein>
    <submittedName>
        <fullName evidence="3">Tyrosine-type recombinase/integrase</fullName>
    </submittedName>
</protein>
<dbReference type="GO" id="GO:0015074">
    <property type="term" value="P:DNA integration"/>
    <property type="evidence" value="ECO:0007669"/>
    <property type="project" value="InterPro"/>
</dbReference>
<evidence type="ECO:0000313" key="4">
    <source>
        <dbReference type="Proteomes" id="UP001178888"/>
    </source>
</evidence>
<organism evidence="3 4">
    <name type="scientific">Bacillus salipaludis</name>
    <dbReference type="NCBI Taxonomy" id="2547811"/>
    <lineage>
        <taxon>Bacteria</taxon>
        <taxon>Bacillati</taxon>
        <taxon>Bacillota</taxon>
        <taxon>Bacilli</taxon>
        <taxon>Bacillales</taxon>
        <taxon>Bacillaceae</taxon>
        <taxon>Bacillus</taxon>
    </lineage>
</organism>
<dbReference type="GO" id="GO:0003677">
    <property type="term" value="F:DNA binding"/>
    <property type="evidence" value="ECO:0007669"/>
    <property type="project" value="InterPro"/>
</dbReference>
<dbReference type="InterPro" id="IPR002104">
    <property type="entry name" value="Integrase_catalytic"/>
</dbReference>
<comment type="caution">
    <text evidence="3">The sequence shown here is derived from an EMBL/GenBank/DDBJ whole genome shotgun (WGS) entry which is preliminary data.</text>
</comment>
<accession>A0AA90TWH6</accession>